<dbReference type="PANTHER" id="PTHR28075">
    <property type="entry name" value="CHROMOSOME 16, WHOLE GENOME SHOTGUN SEQUENCE"/>
    <property type="match status" value="1"/>
</dbReference>
<dbReference type="Pfam" id="PF08520">
    <property type="entry name" value="Mitofissin"/>
    <property type="match status" value="1"/>
</dbReference>
<evidence type="ECO:0000256" key="1">
    <source>
        <dbReference type="SAM" id="SignalP"/>
    </source>
</evidence>
<dbReference type="GeneID" id="90075647"/>
<dbReference type="Proteomes" id="UP001360560">
    <property type="component" value="Unassembled WGS sequence"/>
</dbReference>
<accession>A0AAV5QTE8</accession>
<organism evidence="2 3">
    <name type="scientific">Saccharomycopsis crataegensis</name>
    <dbReference type="NCBI Taxonomy" id="43959"/>
    <lineage>
        <taxon>Eukaryota</taxon>
        <taxon>Fungi</taxon>
        <taxon>Dikarya</taxon>
        <taxon>Ascomycota</taxon>
        <taxon>Saccharomycotina</taxon>
        <taxon>Saccharomycetes</taxon>
        <taxon>Saccharomycopsidaceae</taxon>
        <taxon>Saccharomycopsis</taxon>
    </lineage>
</organism>
<sequence>MPFLGRAFHISVDLVLASAFLAGIKRSTGLTPNLDQFDDNLIKEYGAKYLNVGEYVFDASVGYFTTSTYFKRK</sequence>
<comment type="caution">
    <text evidence="2">The sequence shown here is derived from an EMBL/GenBank/DDBJ whole genome shotgun (WGS) entry which is preliminary data.</text>
</comment>
<protein>
    <submittedName>
        <fullName evidence="2">Mco8 protein</fullName>
    </submittedName>
</protein>
<evidence type="ECO:0000313" key="2">
    <source>
        <dbReference type="EMBL" id="GMM37672.1"/>
    </source>
</evidence>
<reference evidence="2 3" key="1">
    <citation type="journal article" date="2023" name="Elife">
        <title>Identification of key yeast species and microbe-microbe interactions impacting larval growth of Drosophila in the wild.</title>
        <authorList>
            <person name="Mure A."/>
            <person name="Sugiura Y."/>
            <person name="Maeda R."/>
            <person name="Honda K."/>
            <person name="Sakurai N."/>
            <person name="Takahashi Y."/>
            <person name="Watada M."/>
            <person name="Katoh T."/>
            <person name="Gotoh A."/>
            <person name="Gotoh Y."/>
            <person name="Taniguchi I."/>
            <person name="Nakamura K."/>
            <person name="Hayashi T."/>
            <person name="Katayama T."/>
            <person name="Uemura T."/>
            <person name="Hattori Y."/>
        </authorList>
    </citation>
    <scope>NUCLEOTIDE SEQUENCE [LARGE SCALE GENOMIC DNA]</scope>
    <source>
        <strain evidence="2 3">SC-9</strain>
    </source>
</reference>
<gene>
    <name evidence="2" type="ORF">DASC09_049970</name>
</gene>
<keyword evidence="1" id="KW-0732">Signal</keyword>
<evidence type="ECO:0000313" key="3">
    <source>
        <dbReference type="Proteomes" id="UP001360560"/>
    </source>
</evidence>
<dbReference type="AlphaFoldDB" id="A0AAV5QTE8"/>
<feature type="signal peptide" evidence="1">
    <location>
        <begin position="1"/>
        <end position="29"/>
    </location>
</feature>
<dbReference type="EMBL" id="BTFZ01000012">
    <property type="protein sequence ID" value="GMM37672.1"/>
    <property type="molecule type" value="Genomic_DNA"/>
</dbReference>
<dbReference type="RefSeq" id="XP_064854668.1">
    <property type="nucleotide sequence ID" value="XM_064998596.1"/>
</dbReference>
<dbReference type="InterPro" id="IPR013726">
    <property type="entry name" value="Mitofissin"/>
</dbReference>
<feature type="chain" id="PRO_5043641250" evidence="1">
    <location>
        <begin position="30"/>
        <end position="73"/>
    </location>
</feature>
<name>A0AAV5QTE8_9ASCO</name>
<dbReference type="GO" id="GO:0005737">
    <property type="term" value="C:cytoplasm"/>
    <property type="evidence" value="ECO:0007669"/>
    <property type="project" value="TreeGrafter"/>
</dbReference>
<proteinExistence type="predicted"/>
<keyword evidence="3" id="KW-1185">Reference proteome</keyword>
<dbReference type="PANTHER" id="PTHR28075:SF1">
    <property type="entry name" value="DUF1748-DOMAIN-CONTAINING PROTEIN"/>
    <property type="match status" value="1"/>
</dbReference>